<dbReference type="InterPro" id="IPR051206">
    <property type="entry name" value="NAMLAA_amidase_2"/>
</dbReference>
<dbReference type="GO" id="GO:0008745">
    <property type="term" value="F:N-acetylmuramoyl-L-alanine amidase activity"/>
    <property type="evidence" value="ECO:0007669"/>
    <property type="project" value="UniProtKB-EC"/>
</dbReference>
<gene>
    <name evidence="13" type="ORF">MNBD_GAMMA22-2251</name>
</gene>
<dbReference type="SMART" id="SM00644">
    <property type="entry name" value="Ami_2"/>
    <property type="match status" value="1"/>
</dbReference>
<dbReference type="EC" id="3.5.1.28" evidence="4"/>
<dbReference type="AlphaFoldDB" id="A0A3B0ZUR1"/>
<dbReference type="PANTHER" id="PTHR30417:SF4">
    <property type="entry name" value="1,6-ANHYDRO-N-ACETYLMURAMYL-L-ALANINE AMIDASE AMPD"/>
    <property type="match status" value="1"/>
</dbReference>
<dbReference type="InterPro" id="IPR036505">
    <property type="entry name" value="Amidase/PGRP_sf"/>
</dbReference>
<keyword evidence="8" id="KW-0862">Zinc</keyword>
<reference evidence="13" key="1">
    <citation type="submission" date="2018-06" db="EMBL/GenBank/DDBJ databases">
        <authorList>
            <person name="Zhirakovskaya E."/>
        </authorList>
    </citation>
    <scope>NUCLEOTIDE SEQUENCE</scope>
</reference>
<protein>
    <recommendedName>
        <fullName evidence="10">1,6-anhydro-N-acetylmuramyl-L-alanine amidase AmpD</fullName>
        <ecNumber evidence="4">3.5.1.28</ecNumber>
    </recommendedName>
    <alternativeName>
        <fullName evidence="11">N-acetylmuramoyl-L-alanine amidase</fullName>
    </alternativeName>
</protein>
<keyword evidence="5" id="KW-0963">Cytoplasm</keyword>
<keyword evidence="7" id="KW-0378">Hydrolase</keyword>
<keyword evidence="6" id="KW-0479">Metal-binding</keyword>
<evidence type="ECO:0000256" key="2">
    <source>
        <dbReference type="ARBA" id="ARBA00001947"/>
    </source>
</evidence>
<comment type="catalytic activity">
    <reaction evidence="1">
        <text>Hydrolyzes the link between N-acetylmuramoyl residues and L-amino acid residues in certain cell-wall glycopeptides.</text>
        <dbReference type="EC" id="3.5.1.28"/>
    </reaction>
</comment>
<dbReference type="GO" id="GO:0005737">
    <property type="term" value="C:cytoplasm"/>
    <property type="evidence" value="ECO:0007669"/>
    <property type="project" value="UniProtKB-SubCell"/>
</dbReference>
<evidence type="ECO:0000256" key="8">
    <source>
        <dbReference type="ARBA" id="ARBA00022833"/>
    </source>
</evidence>
<dbReference type="SUPFAM" id="SSF55846">
    <property type="entry name" value="N-acetylmuramoyl-L-alanine amidase-like"/>
    <property type="match status" value="1"/>
</dbReference>
<evidence type="ECO:0000259" key="12">
    <source>
        <dbReference type="SMART" id="SM00644"/>
    </source>
</evidence>
<keyword evidence="9" id="KW-0961">Cell wall biogenesis/degradation</keyword>
<comment type="cofactor">
    <cofactor evidence="2">
        <name>Zn(2+)</name>
        <dbReference type="ChEBI" id="CHEBI:29105"/>
    </cofactor>
</comment>
<evidence type="ECO:0000256" key="10">
    <source>
        <dbReference type="ARBA" id="ARBA00039257"/>
    </source>
</evidence>
<evidence type="ECO:0000256" key="4">
    <source>
        <dbReference type="ARBA" id="ARBA00011901"/>
    </source>
</evidence>
<dbReference type="Pfam" id="PF01510">
    <property type="entry name" value="Amidase_2"/>
    <property type="match status" value="1"/>
</dbReference>
<dbReference type="EMBL" id="UOFS01000033">
    <property type="protein sequence ID" value="VAW97228.1"/>
    <property type="molecule type" value="Genomic_DNA"/>
</dbReference>
<evidence type="ECO:0000256" key="9">
    <source>
        <dbReference type="ARBA" id="ARBA00023316"/>
    </source>
</evidence>
<evidence type="ECO:0000256" key="6">
    <source>
        <dbReference type="ARBA" id="ARBA00022723"/>
    </source>
</evidence>
<name>A0A3B0ZUR1_9ZZZZ</name>
<accession>A0A3B0ZUR1</accession>
<dbReference type="GO" id="GO:0009254">
    <property type="term" value="P:peptidoglycan turnover"/>
    <property type="evidence" value="ECO:0007669"/>
    <property type="project" value="TreeGrafter"/>
</dbReference>
<dbReference type="InterPro" id="IPR002502">
    <property type="entry name" value="Amidase_domain"/>
</dbReference>
<evidence type="ECO:0000256" key="1">
    <source>
        <dbReference type="ARBA" id="ARBA00001561"/>
    </source>
</evidence>
<dbReference type="Gene3D" id="3.40.80.10">
    <property type="entry name" value="Peptidoglycan recognition protein-like"/>
    <property type="match status" value="1"/>
</dbReference>
<feature type="domain" description="N-acetylmuramoyl-L-alanine amidase" evidence="12">
    <location>
        <begin position="18"/>
        <end position="169"/>
    </location>
</feature>
<evidence type="ECO:0000313" key="13">
    <source>
        <dbReference type="EMBL" id="VAW97228.1"/>
    </source>
</evidence>
<dbReference type="CDD" id="cd06583">
    <property type="entry name" value="PGRP"/>
    <property type="match status" value="1"/>
</dbReference>
<proteinExistence type="predicted"/>
<dbReference type="GO" id="GO:0046872">
    <property type="term" value="F:metal ion binding"/>
    <property type="evidence" value="ECO:0007669"/>
    <property type="project" value="UniProtKB-KW"/>
</dbReference>
<dbReference type="GO" id="GO:0071555">
    <property type="term" value="P:cell wall organization"/>
    <property type="evidence" value="ECO:0007669"/>
    <property type="project" value="UniProtKB-KW"/>
</dbReference>
<comment type="subcellular location">
    <subcellularLocation>
        <location evidence="3">Cytoplasm</location>
    </subcellularLocation>
</comment>
<evidence type="ECO:0000256" key="3">
    <source>
        <dbReference type="ARBA" id="ARBA00004496"/>
    </source>
</evidence>
<dbReference type="NCBIfam" id="NF008758">
    <property type="entry name" value="PRK11789.1"/>
    <property type="match status" value="1"/>
</dbReference>
<dbReference type="GO" id="GO:0009253">
    <property type="term" value="P:peptidoglycan catabolic process"/>
    <property type="evidence" value="ECO:0007669"/>
    <property type="project" value="InterPro"/>
</dbReference>
<organism evidence="13">
    <name type="scientific">hydrothermal vent metagenome</name>
    <dbReference type="NCBI Taxonomy" id="652676"/>
    <lineage>
        <taxon>unclassified sequences</taxon>
        <taxon>metagenomes</taxon>
        <taxon>ecological metagenomes</taxon>
    </lineage>
</organism>
<sequence>MKIDKTNGKIQGIHSISSPNFNNRPDEDDISLIIIHGISLPPGRFGDGYIEQLFTNSLSVTEHPHFIELKNLKVSSHLLINREGVLTQFVPFHKRAWHAGESKYKGRENCNDFSIGIELEGVDDIPYTEEQYLQLAEVLHHLIHAYPILSSHTITGHSDVAPGRKTDPGQAFDWDYLHQKLDIQQKIPIS</sequence>
<evidence type="ECO:0000256" key="11">
    <source>
        <dbReference type="ARBA" id="ARBA00042615"/>
    </source>
</evidence>
<dbReference type="PANTHER" id="PTHR30417">
    <property type="entry name" value="N-ACETYLMURAMOYL-L-ALANINE AMIDASE AMID"/>
    <property type="match status" value="1"/>
</dbReference>
<evidence type="ECO:0000256" key="7">
    <source>
        <dbReference type="ARBA" id="ARBA00022801"/>
    </source>
</evidence>
<evidence type="ECO:0000256" key="5">
    <source>
        <dbReference type="ARBA" id="ARBA00022490"/>
    </source>
</evidence>